<organism evidence="1 2">
    <name type="scientific">Cardiocondyla obscurior</name>
    <dbReference type="NCBI Taxonomy" id="286306"/>
    <lineage>
        <taxon>Eukaryota</taxon>
        <taxon>Metazoa</taxon>
        <taxon>Ecdysozoa</taxon>
        <taxon>Arthropoda</taxon>
        <taxon>Hexapoda</taxon>
        <taxon>Insecta</taxon>
        <taxon>Pterygota</taxon>
        <taxon>Neoptera</taxon>
        <taxon>Endopterygota</taxon>
        <taxon>Hymenoptera</taxon>
        <taxon>Apocrita</taxon>
        <taxon>Aculeata</taxon>
        <taxon>Formicoidea</taxon>
        <taxon>Formicidae</taxon>
        <taxon>Myrmicinae</taxon>
        <taxon>Cardiocondyla</taxon>
    </lineage>
</organism>
<comment type="caution">
    <text evidence="1">The sequence shown here is derived from an EMBL/GenBank/DDBJ whole genome shotgun (WGS) entry which is preliminary data.</text>
</comment>
<proteinExistence type="predicted"/>
<reference evidence="1 2" key="1">
    <citation type="submission" date="2023-03" db="EMBL/GenBank/DDBJ databases">
        <title>High recombination rates correlate with genetic variation in Cardiocondyla obscurior ants.</title>
        <authorList>
            <person name="Errbii M."/>
        </authorList>
    </citation>
    <scope>NUCLEOTIDE SEQUENCE [LARGE SCALE GENOMIC DNA]</scope>
    <source>
        <strain evidence="1">Alpha-2009</strain>
        <tissue evidence="1">Whole body</tissue>
    </source>
</reference>
<dbReference type="Proteomes" id="UP001430953">
    <property type="component" value="Unassembled WGS sequence"/>
</dbReference>
<sequence>MSLSYVKGVFPTMCLFALIFFNTSRHVVGYSSHLKKRQRDAINKNNNGSHDVRGIEKDQPAVHQQKYDNIVTLLQDFVFPGDVPNRTRES</sequence>
<protein>
    <submittedName>
        <fullName evidence="1">Uncharacterized protein</fullName>
    </submittedName>
</protein>
<dbReference type="AlphaFoldDB" id="A0AAW2FVJ4"/>
<evidence type="ECO:0000313" key="1">
    <source>
        <dbReference type="EMBL" id="KAL0117942.1"/>
    </source>
</evidence>
<gene>
    <name evidence="1" type="ORF">PUN28_008966</name>
</gene>
<dbReference type="EMBL" id="JADYXP020000008">
    <property type="protein sequence ID" value="KAL0117942.1"/>
    <property type="molecule type" value="Genomic_DNA"/>
</dbReference>
<name>A0AAW2FVJ4_9HYME</name>
<accession>A0AAW2FVJ4</accession>
<evidence type="ECO:0000313" key="2">
    <source>
        <dbReference type="Proteomes" id="UP001430953"/>
    </source>
</evidence>
<keyword evidence="2" id="KW-1185">Reference proteome</keyword>